<evidence type="ECO:0000313" key="1">
    <source>
        <dbReference type="EMBL" id="EGF49783.1"/>
    </source>
</evidence>
<keyword evidence="2" id="KW-1185">Reference proteome</keyword>
<gene>
    <name evidence="1" type="ORF">HMPREF9445_03156</name>
</gene>
<accession>A0ABP2KMS7</accession>
<dbReference type="EMBL" id="AFBM01000031">
    <property type="protein sequence ID" value="EGF49783.1"/>
    <property type="molecule type" value="Genomic_DNA"/>
</dbReference>
<organism evidence="1 2">
    <name type="scientific">Bacteroides clarus YIT 12056</name>
    <dbReference type="NCBI Taxonomy" id="762984"/>
    <lineage>
        <taxon>Bacteria</taxon>
        <taxon>Pseudomonadati</taxon>
        <taxon>Bacteroidota</taxon>
        <taxon>Bacteroidia</taxon>
        <taxon>Bacteroidales</taxon>
        <taxon>Bacteroidaceae</taxon>
        <taxon>Bacteroides</taxon>
    </lineage>
</organism>
<dbReference type="Proteomes" id="UP000010321">
    <property type="component" value="Unassembled WGS sequence"/>
</dbReference>
<sequence>MLVARTLMMTASVGRQVVFHTDCAVFVVMMGNDRYYQHNHADEEQEICDVPFRFHSSLFD</sequence>
<evidence type="ECO:0000313" key="2">
    <source>
        <dbReference type="Proteomes" id="UP000010321"/>
    </source>
</evidence>
<name>A0ABP2KMS7_9BACE</name>
<reference evidence="1 2" key="1">
    <citation type="submission" date="2011-02" db="EMBL/GenBank/DDBJ databases">
        <authorList>
            <person name="Weinstock G."/>
            <person name="Sodergren E."/>
            <person name="Clifton S."/>
            <person name="Fulton L."/>
            <person name="Fulton B."/>
            <person name="Courtney L."/>
            <person name="Fronick C."/>
            <person name="Harrison M."/>
            <person name="Strong C."/>
            <person name="Farmer C."/>
            <person name="Delahaunty K."/>
            <person name="Markovic C."/>
            <person name="Hall O."/>
            <person name="Minx P."/>
            <person name="Tomlinson C."/>
            <person name="Mitreva M."/>
            <person name="Hou S."/>
            <person name="Chen J."/>
            <person name="Wollam A."/>
            <person name="Pepin K.H."/>
            <person name="Johnson M."/>
            <person name="Bhonagiri V."/>
            <person name="Zhang X."/>
            <person name="Suruliraj S."/>
            <person name="Warren W."/>
            <person name="Chinwalla A."/>
            <person name="Mardis E.R."/>
            <person name="Wilson R.K."/>
        </authorList>
    </citation>
    <scope>NUCLEOTIDE SEQUENCE [LARGE SCALE GENOMIC DNA]</scope>
    <source>
        <strain evidence="1 2">YIT 12056</strain>
    </source>
</reference>
<protein>
    <submittedName>
        <fullName evidence="1">Uncharacterized protein</fullName>
    </submittedName>
</protein>
<proteinExistence type="predicted"/>
<comment type="caution">
    <text evidence="1">The sequence shown here is derived from an EMBL/GenBank/DDBJ whole genome shotgun (WGS) entry which is preliminary data.</text>
</comment>